<reference evidence="1 2" key="1">
    <citation type="submission" date="2022-11" db="EMBL/GenBank/DDBJ databases">
        <title>The characterization of three novel Bacteroidetes species and genomic analysis of their roles in tidal elemental geochemical cycles.</title>
        <authorList>
            <person name="Ma K."/>
        </authorList>
    </citation>
    <scope>NUCLEOTIDE SEQUENCE [LARGE SCALE GENOMIC DNA]</scope>
    <source>
        <strain evidence="1 2">M17</strain>
    </source>
</reference>
<dbReference type="GO" id="GO:0008168">
    <property type="term" value="F:methyltransferase activity"/>
    <property type="evidence" value="ECO:0007669"/>
    <property type="project" value="UniProtKB-KW"/>
</dbReference>
<dbReference type="SUPFAM" id="SSF53335">
    <property type="entry name" value="S-adenosyl-L-methionine-dependent methyltransferases"/>
    <property type="match status" value="1"/>
</dbReference>
<keyword evidence="1" id="KW-0489">Methyltransferase</keyword>
<dbReference type="EMBL" id="JAPFQN010000007">
    <property type="protein sequence ID" value="MCX2744962.1"/>
    <property type="molecule type" value="Genomic_DNA"/>
</dbReference>
<keyword evidence="2" id="KW-1185">Reference proteome</keyword>
<gene>
    <name evidence="1" type="ORF">OO013_13855</name>
</gene>
<evidence type="ECO:0000313" key="2">
    <source>
        <dbReference type="Proteomes" id="UP001209885"/>
    </source>
</evidence>
<evidence type="ECO:0000313" key="1">
    <source>
        <dbReference type="EMBL" id="MCX2744962.1"/>
    </source>
</evidence>
<name>A0ABT3RT36_9BACT</name>
<protein>
    <submittedName>
        <fullName evidence="1">Class I SAM-dependent methyltransferase</fullName>
    </submittedName>
</protein>
<comment type="caution">
    <text evidence="1">The sequence shown here is derived from an EMBL/GenBank/DDBJ whole genome shotgun (WGS) entry which is preliminary data.</text>
</comment>
<sequence>MTVDKKYDIHGKAISDYFNKTQKGPLKIHNYYGEAEEMPLIHYFKDPEDFSSIEQEALLESTREKILDVGAAAGTHALFLQSKGYDVTALDASSHCCEVMKKRGIKKVVCADFFYFQPSEKFDTILLLMNGIGFIEKLSNLERFLDRCNELLTEDGIIIFDSSDISYLYDETDLDPGKYFGEIDYRYEYNGEKGEWFKWLYLDLKTLKKTASKKGWKTDLIEEDEETAQYLVKLEKQ</sequence>
<dbReference type="RefSeq" id="WP_266057513.1">
    <property type="nucleotide sequence ID" value="NZ_JAPFQN010000007.1"/>
</dbReference>
<accession>A0ABT3RT36</accession>
<dbReference type="CDD" id="cd02440">
    <property type="entry name" value="AdoMet_MTases"/>
    <property type="match status" value="1"/>
</dbReference>
<dbReference type="GO" id="GO:0032259">
    <property type="term" value="P:methylation"/>
    <property type="evidence" value="ECO:0007669"/>
    <property type="project" value="UniProtKB-KW"/>
</dbReference>
<proteinExistence type="predicted"/>
<dbReference type="Gene3D" id="3.40.50.150">
    <property type="entry name" value="Vaccinia Virus protein VP39"/>
    <property type="match status" value="1"/>
</dbReference>
<dbReference type="Proteomes" id="UP001209885">
    <property type="component" value="Unassembled WGS sequence"/>
</dbReference>
<organism evidence="1 2">
    <name type="scientific">Mangrovivirga halotolerans</name>
    <dbReference type="NCBI Taxonomy" id="2993936"/>
    <lineage>
        <taxon>Bacteria</taxon>
        <taxon>Pseudomonadati</taxon>
        <taxon>Bacteroidota</taxon>
        <taxon>Cytophagia</taxon>
        <taxon>Cytophagales</taxon>
        <taxon>Mangrovivirgaceae</taxon>
        <taxon>Mangrovivirga</taxon>
    </lineage>
</organism>
<keyword evidence="1" id="KW-0808">Transferase</keyword>
<dbReference type="Pfam" id="PF13489">
    <property type="entry name" value="Methyltransf_23"/>
    <property type="match status" value="1"/>
</dbReference>
<dbReference type="InterPro" id="IPR029063">
    <property type="entry name" value="SAM-dependent_MTases_sf"/>
</dbReference>